<name>A0A2I8VPI1_9EURY</name>
<sequence>MRRTGQWMQLLDDRILEKLAREGLSWPSQMARDLRVGGSEARIHERCRVLCEAGLIEPFLDEPGVEMFEISVWGMLYLEGEVDANLDRPTPGTRPPDKVRPGWWVGFGI</sequence>
<keyword evidence="2" id="KW-1185">Reference proteome</keyword>
<dbReference type="Gene3D" id="1.10.10.10">
    <property type="entry name" value="Winged helix-like DNA-binding domain superfamily/Winged helix DNA-binding domain"/>
    <property type="match status" value="1"/>
</dbReference>
<dbReference type="OrthoDB" id="285635at2157"/>
<accession>A0A2I8VPI1</accession>
<dbReference type="KEGG" id="srub:C2R22_02490"/>
<proteinExistence type="predicted"/>
<dbReference type="InterPro" id="IPR036388">
    <property type="entry name" value="WH-like_DNA-bd_sf"/>
</dbReference>
<protein>
    <submittedName>
        <fullName evidence="1">Repressor phrH2</fullName>
    </submittedName>
</protein>
<dbReference type="EMBL" id="CP026309">
    <property type="protein sequence ID" value="AUV83850.1"/>
    <property type="molecule type" value="Genomic_DNA"/>
</dbReference>
<gene>
    <name evidence="1" type="ORF">C2R22_02490</name>
</gene>
<organism evidence="1 2">
    <name type="scientific">Salinigranum rubrum</name>
    <dbReference type="NCBI Taxonomy" id="755307"/>
    <lineage>
        <taxon>Archaea</taxon>
        <taxon>Methanobacteriati</taxon>
        <taxon>Methanobacteriota</taxon>
        <taxon>Stenosarchaea group</taxon>
        <taxon>Halobacteria</taxon>
        <taxon>Halobacteriales</taxon>
        <taxon>Haloferacaceae</taxon>
        <taxon>Salinigranum</taxon>
    </lineage>
</organism>
<reference evidence="1 2" key="1">
    <citation type="submission" date="2018-01" db="EMBL/GenBank/DDBJ databases">
        <title>Complete genome sequence of Salinigranum rubrum GX10T, an extremely halophilic archaeon isolated from a marine solar saltern.</title>
        <authorList>
            <person name="Han S."/>
        </authorList>
    </citation>
    <scope>NUCLEOTIDE SEQUENCE [LARGE SCALE GENOMIC DNA]</scope>
    <source>
        <strain evidence="1 2">GX10</strain>
    </source>
</reference>
<evidence type="ECO:0000313" key="1">
    <source>
        <dbReference type="EMBL" id="AUV83850.1"/>
    </source>
</evidence>
<dbReference type="AlphaFoldDB" id="A0A2I8VPI1"/>
<evidence type="ECO:0000313" key="2">
    <source>
        <dbReference type="Proteomes" id="UP000236584"/>
    </source>
</evidence>
<dbReference type="Proteomes" id="UP000236584">
    <property type="component" value="Chromosome"/>
</dbReference>